<dbReference type="Proteomes" id="UP000652477">
    <property type="component" value="Unassembled WGS sequence"/>
</dbReference>
<name>A0A923LK44_9FIRM</name>
<sequence length="220" mass="25360">MARNKYPEETKNLIIDTASKLFIENGYEHTSIQDIIEHLGGLSKGAIYHHFKSKEEIMMAVAEKLYSNSSAQMYKIRERKDLNGRQKLEEVFRISIFAMEQKNMFSAAPDMMKNPQLLVIFLKEVVQKEAAQFFTELLEEGVADGSVSLEYPKETAEVLMLLGNVWMNPMIYGCSPQEMIGKAKFYQHLLKLLNLDNIVSDSMISRLEEFADIYQKTQKE</sequence>
<keyword evidence="5" id="KW-1185">Reference proteome</keyword>
<dbReference type="AlphaFoldDB" id="A0A923LK44"/>
<dbReference type="InterPro" id="IPR009057">
    <property type="entry name" value="Homeodomain-like_sf"/>
</dbReference>
<dbReference type="InterPro" id="IPR001647">
    <property type="entry name" value="HTH_TetR"/>
</dbReference>
<protein>
    <submittedName>
        <fullName evidence="4">TetR/AcrR family transcriptional regulator</fullName>
    </submittedName>
</protein>
<dbReference type="SUPFAM" id="SSF46689">
    <property type="entry name" value="Homeodomain-like"/>
    <property type="match status" value="1"/>
</dbReference>
<evidence type="ECO:0000313" key="4">
    <source>
        <dbReference type="EMBL" id="MBC5689719.1"/>
    </source>
</evidence>
<evidence type="ECO:0000313" key="5">
    <source>
        <dbReference type="Proteomes" id="UP000652477"/>
    </source>
</evidence>
<evidence type="ECO:0000259" key="3">
    <source>
        <dbReference type="PROSITE" id="PS50977"/>
    </source>
</evidence>
<reference evidence="4" key="1">
    <citation type="submission" date="2020-08" db="EMBL/GenBank/DDBJ databases">
        <title>Genome public.</title>
        <authorList>
            <person name="Liu C."/>
            <person name="Sun Q."/>
        </authorList>
    </citation>
    <scope>NUCLEOTIDE SEQUENCE</scope>
    <source>
        <strain evidence="4">NSJ-55</strain>
    </source>
</reference>
<organism evidence="4 5">
    <name type="scientific">Mediterraneibacter hominis</name>
    <dbReference type="NCBI Taxonomy" id="2763054"/>
    <lineage>
        <taxon>Bacteria</taxon>
        <taxon>Bacillati</taxon>
        <taxon>Bacillota</taxon>
        <taxon>Clostridia</taxon>
        <taxon>Lachnospirales</taxon>
        <taxon>Lachnospiraceae</taxon>
        <taxon>Mediterraneibacter</taxon>
    </lineage>
</organism>
<feature type="DNA-binding region" description="H-T-H motif" evidence="2">
    <location>
        <begin position="32"/>
        <end position="51"/>
    </location>
</feature>
<gene>
    <name evidence="4" type="ORF">H8S37_12395</name>
</gene>
<dbReference type="GO" id="GO:0003677">
    <property type="term" value="F:DNA binding"/>
    <property type="evidence" value="ECO:0007669"/>
    <property type="project" value="UniProtKB-UniRule"/>
</dbReference>
<evidence type="ECO:0000256" key="1">
    <source>
        <dbReference type="ARBA" id="ARBA00023125"/>
    </source>
</evidence>
<dbReference type="Pfam" id="PF00440">
    <property type="entry name" value="TetR_N"/>
    <property type="match status" value="1"/>
</dbReference>
<dbReference type="RefSeq" id="WP_186876372.1">
    <property type="nucleotide sequence ID" value="NZ_JACOPF010000002.1"/>
</dbReference>
<dbReference type="EMBL" id="JACOPF010000002">
    <property type="protein sequence ID" value="MBC5689719.1"/>
    <property type="molecule type" value="Genomic_DNA"/>
</dbReference>
<dbReference type="Gene3D" id="1.10.357.10">
    <property type="entry name" value="Tetracycline Repressor, domain 2"/>
    <property type="match status" value="1"/>
</dbReference>
<dbReference type="InterPro" id="IPR050624">
    <property type="entry name" value="HTH-type_Tx_Regulator"/>
</dbReference>
<keyword evidence="1 2" id="KW-0238">DNA-binding</keyword>
<proteinExistence type="predicted"/>
<evidence type="ECO:0000256" key="2">
    <source>
        <dbReference type="PROSITE-ProRule" id="PRU00335"/>
    </source>
</evidence>
<accession>A0A923LK44</accession>
<comment type="caution">
    <text evidence="4">The sequence shown here is derived from an EMBL/GenBank/DDBJ whole genome shotgun (WGS) entry which is preliminary data.</text>
</comment>
<dbReference type="PROSITE" id="PS50977">
    <property type="entry name" value="HTH_TETR_2"/>
    <property type="match status" value="1"/>
</dbReference>
<feature type="domain" description="HTH tetR-type" evidence="3">
    <location>
        <begin position="8"/>
        <end position="69"/>
    </location>
</feature>
<dbReference type="PANTHER" id="PTHR43479:SF11">
    <property type="entry name" value="ACREF_ENVCD OPERON REPRESSOR-RELATED"/>
    <property type="match status" value="1"/>
</dbReference>
<dbReference type="PANTHER" id="PTHR43479">
    <property type="entry name" value="ACREF/ENVCD OPERON REPRESSOR-RELATED"/>
    <property type="match status" value="1"/>
</dbReference>